<dbReference type="Pfam" id="PF02608">
    <property type="entry name" value="Bmp"/>
    <property type="match status" value="1"/>
</dbReference>
<dbReference type="Gene3D" id="3.40.50.2300">
    <property type="match status" value="2"/>
</dbReference>
<evidence type="ECO:0000256" key="2">
    <source>
        <dbReference type="ARBA" id="ARBA00008610"/>
    </source>
</evidence>
<dbReference type="InterPro" id="IPR050957">
    <property type="entry name" value="BMP_lipoprotein"/>
</dbReference>
<evidence type="ECO:0000256" key="6">
    <source>
        <dbReference type="ARBA" id="ARBA00023288"/>
    </source>
</evidence>
<evidence type="ECO:0000256" key="5">
    <source>
        <dbReference type="ARBA" id="ARBA00023136"/>
    </source>
</evidence>
<dbReference type="PROSITE" id="PS51257">
    <property type="entry name" value="PROKAR_LIPOPROTEIN"/>
    <property type="match status" value="1"/>
</dbReference>
<reference evidence="9" key="1">
    <citation type="submission" date="2020-10" db="EMBL/GenBank/DDBJ databases">
        <authorList>
            <person name="Gilroy R."/>
        </authorList>
    </citation>
    <scope>NUCLEOTIDE SEQUENCE</scope>
    <source>
        <strain evidence="9">CHK176-22527</strain>
    </source>
</reference>
<dbReference type="AlphaFoldDB" id="A0A9D1KV13"/>
<keyword evidence="5" id="KW-0472">Membrane</keyword>
<keyword evidence="3" id="KW-1003">Cell membrane</keyword>
<evidence type="ECO:0000256" key="3">
    <source>
        <dbReference type="ARBA" id="ARBA00022475"/>
    </source>
</evidence>
<evidence type="ECO:0000256" key="4">
    <source>
        <dbReference type="ARBA" id="ARBA00022729"/>
    </source>
</evidence>
<keyword evidence="4 7" id="KW-0732">Signal</keyword>
<evidence type="ECO:0000259" key="8">
    <source>
        <dbReference type="Pfam" id="PF02608"/>
    </source>
</evidence>
<dbReference type="InterPro" id="IPR028082">
    <property type="entry name" value="Peripla_BP_I"/>
</dbReference>
<accession>A0A9D1KV13</accession>
<dbReference type="Proteomes" id="UP000824159">
    <property type="component" value="Unassembled WGS sequence"/>
</dbReference>
<evidence type="ECO:0000313" key="10">
    <source>
        <dbReference type="Proteomes" id="UP000824159"/>
    </source>
</evidence>
<dbReference type="EMBL" id="DVLX01000002">
    <property type="protein sequence ID" value="HIT98630.1"/>
    <property type="molecule type" value="Genomic_DNA"/>
</dbReference>
<comment type="similarity">
    <text evidence="2">Belongs to the BMP lipoprotein family.</text>
</comment>
<feature type="domain" description="ABC transporter substrate-binding protein PnrA-like" evidence="8">
    <location>
        <begin position="40"/>
        <end position="343"/>
    </location>
</feature>
<dbReference type="PANTHER" id="PTHR34296">
    <property type="entry name" value="TRANSCRIPTIONAL ACTIVATOR PROTEIN MED"/>
    <property type="match status" value="1"/>
</dbReference>
<dbReference type="GO" id="GO:0005886">
    <property type="term" value="C:plasma membrane"/>
    <property type="evidence" value="ECO:0007669"/>
    <property type="project" value="UniProtKB-SubCell"/>
</dbReference>
<name>A0A9D1KV13_9FIRM</name>
<comment type="subcellular location">
    <subcellularLocation>
        <location evidence="1">Cell membrane</location>
        <topology evidence="1">Lipid-anchor</topology>
    </subcellularLocation>
</comment>
<dbReference type="InterPro" id="IPR003760">
    <property type="entry name" value="PnrA-like"/>
</dbReference>
<evidence type="ECO:0000256" key="7">
    <source>
        <dbReference type="SAM" id="SignalP"/>
    </source>
</evidence>
<protein>
    <submittedName>
        <fullName evidence="9">BMP family ABC transporter substrate-binding protein</fullName>
    </submittedName>
</protein>
<dbReference type="PANTHER" id="PTHR34296:SF2">
    <property type="entry name" value="ABC TRANSPORTER GUANOSINE-BINDING PROTEIN NUPN"/>
    <property type="match status" value="1"/>
</dbReference>
<dbReference type="CDD" id="cd06354">
    <property type="entry name" value="PBP1_PrnA-like"/>
    <property type="match status" value="1"/>
</dbReference>
<evidence type="ECO:0000256" key="1">
    <source>
        <dbReference type="ARBA" id="ARBA00004193"/>
    </source>
</evidence>
<organism evidence="9 10">
    <name type="scientific">Candidatus Allocopromorpha excrementavium</name>
    <dbReference type="NCBI Taxonomy" id="2840741"/>
    <lineage>
        <taxon>Bacteria</taxon>
        <taxon>Bacillati</taxon>
        <taxon>Bacillota</taxon>
        <taxon>Clostridia</taxon>
        <taxon>Eubacteriales</taxon>
        <taxon>Eubacteriaceae</taxon>
        <taxon>Eubacteriaceae incertae sedis</taxon>
        <taxon>Candidatus Allocopromorpha</taxon>
    </lineage>
</organism>
<proteinExistence type="inferred from homology"/>
<comment type="caution">
    <text evidence="9">The sequence shown here is derived from an EMBL/GenBank/DDBJ whole genome shotgun (WGS) entry which is preliminary data.</text>
</comment>
<dbReference type="SUPFAM" id="SSF53822">
    <property type="entry name" value="Periplasmic binding protein-like I"/>
    <property type="match status" value="1"/>
</dbReference>
<evidence type="ECO:0000313" key="9">
    <source>
        <dbReference type="EMBL" id="HIT98630.1"/>
    </source>
</evidence>
<feature type="chain" id="PRO_5038736685" evidence="7">
    <location>
        <begin position="26"/>
        <end position="362"/>
    </location>
</feature>
<feature type="signal peptide" evidence="7">
    <location>
        <begin position="1"/>
        <end position="25"/>
    </location>
</feature>
<reference evidence="9" key="2">
    <citation type="journal article" date="2021" name="PeerJ">
        <title>Extensive microbial diversity within the chicken gut microbiome revealed by metagenomics and culture.</title>
        <authorList>
            <person name="Gilroy R."/>
            <person name="Ravi A."/>
            <person name="Getino M."/>
            <person name="Pursley I."/>
            <person name="Horton D.L."/>
            <person name="Alikhan N.F."/>
            <person name="Baker D."/>
            <person name="Gharbi K."/>
            <person name="Hall N."/>
            <person name="Watson M."/>
            <person name="Adriaenssens E.M."/>
            <person name="Foster-Nyarko E."/>
            <person name="Jarju S."/>
            <person name="Secka A."/>
            <person name="Antonio M."/>
            <person name="Oren A."/>
            <person name="Chaudhuri R.R."/>
            <person name="La Ragione R."/>
            <person name="Hildebrand F."/>
            <person name="Pallen M.J."/>
        </authorList>
    </citation>
    <scope>NUCLEOTIDE SEQUENCE</scope>
    <source>
        <strain evidence="9">CHK176-22527</strain>
    </source>
</reference>
<keyword evidence="6" id="KW-0449">Lipoprotein</keyword>
<sequence length="362" mass="38837">MKRIIAVFTAAVMLAAAVFSLSACGGGDDAGTSNGDKGEIAMIVDGDKLKEGSFSEDTWKSLQSVCEENSLTCKYYTTKNPSQETYLTSIQKAVDEGAKMIILPGANFETTAYAAQSAYPDVYFLIIDGVPHDGNDNYATSANTVSIIFAEEEAGYLAGYAAVKEGYKNLGFMGGQELPSVKRYGYGFVQGAAAAAAENEEKVTVRYHYTGTFDESDEVKALAEKWYDEKTKVIFACGGAMNNSVISAAEEKSGLVIGSDIDQSALSETVITSAEKSLETAISDIVGNYADDKFTGSMAFNYAAKNNGVALEMENSKLETFTEENYNKVFNKLKSGEIELKKDTSVKAVTELAGDFLTIQAE</sequence>
<gene>
    <name evidence="9" type="ORF">IAD12_00045</name>
</gene>